<feature type="transmembrane region" description="Helical" evidence="3">
    <location>
        <begin position="134"/>
        <end position="156"/>
    </location>
</feature>
<protein>
    <submittedName>
        <fullName evidence="4">Uncharacterized protein</fullName>
    </submittedName>
</protein>
<evidence type="ECO:0000256" key="3">
    <source>
        <dbReference type="SAM" id="Phobius"/>
    </source>
</evidence>
<name>A0A942TMV2_9BACI</name>
<evidence type="ECO:0000256" key="1">
    <source>
        <dbReference type="SAM" id="Coils"/>
    </source>
</evidence>
<keyword evidence="3" id="KW-0472">Membrane</keyword>
<keyword evidence="3" id="KW-1133">Transmembrane helix</keyword>
<evidence type="ECO:0000313" key="4">
    <source>
        <dbReference type="EMBL" id="MBS4198779.1"/>
    </source>
</evidence>
<accession>A0A942TMV2</accession>
<proteinExistence type="predicted"/>
<feature type="compositionally biased region" description="Basic and acidic residues" evidence="2">
    <location>
        <begin position="436"/>
        <end position="459"/>
    </location>
</feature>
<dbReference type="RefSeq" id="WP_213109505.1">
    <property type="nucleotide sequence ID" value="NZ_JAGYPJ010000001.1"/>
</dbReference>
<keyword evidence="3" id="KW-0812">Transmembrane</keyword>
<sequence length="512" mass="57495">MDARKAFYSLLNKVRLQLQTEHAVKEIQYYLLTCSGFTFCLFIMARFFVIIDTNVYIMVFVSISAIFFFIKFWVTRPDFKRAAYIYDQYCGENRTTTALSFIEKEETVYTLQRKEALFHMKKVEAHVSKRNKKYVAPFSLGLSLFFIAMTSVMIFLPNEKMAEAEQLKKEKAIVQETKKELEKLVKKKTDPIIKKAIETALDELKDIKQANEALKKLNKQSNELMLQKTHADENKTALNRVIKKLESGNFNELAKALQEQNKEMLEKGIQKLQEQLSQLNYEQKELLSQLIQSQSNQLSSEDIHSLQKQLTALMEKASQSSHLADSQKIMQRASETLVERMLTNNIQPSTKIAQSQGNNSNGNTTTNNPQHQQNGQQNGSSSVNGSQGQGQSQGQGGSGGNGNGGNSGSNGNGNGNSNSGAGFGMGSRTLTIPETLDGKINIEKDKGKMGEGKPAEQGEGKGPVLKGTIRPYEEVYNQYEKSSRESTNRLQLPSELESIVKNYFSKIKPDRE</sequence>
<comment type="caution">
    <text evidence="4">The sequence shown here is derived from an EMBL/GenBank/DDBJ whole genome shotgun (WGS) entry which is preliminary data.</text>
</comment>
<dbReference type="PANTHER" id="PTHR40903">
    <property type="entry name" value="GLYCINE-RICH CELL WALL STRUCTURAL PROTEIN 1-LIKE"/>
    <property type="match status" value="1"/>
</dbReference>
<dbReference type="PANTHER" id="PTHR40903:SF1">
    <property type="entry name" value="HYPHALLY REGULATED CELL WALL PROTEIN 3"/>
    <property type="match status" value="1"/>
</dbReference>
<feature type="compositionally biased region" description="Low complexity" evidence="2">
    <location>
        <begin position="354"/>
        <end position="386"/>
    </location>
</feature>
<organism evidence="4 5">
    <name type="scientific">Lederbergia citrisecunda</name>
    <dbReference type="NCBI Taxonomy" id="2833583"/>
    <lineage>
        <taxon>Bacteria</taxon>
        <taxon>Bacillati</taxon>
        <taxon>Bacillota</taxon>
        <taxon>Bacilli</taxon>
        <taxon>Bacillales</taxon>
        <taxon>Bacillaceae</taxon>
        <taxon>Lederbergia</taxon>
    </lineage>
</organism>
<feature type="transmembrane region" description="Helical" evidence="3">
    <location>
        <begin position="29"/>
        <end position="49"/>
    </location>
</feature>
<feature type="coiled-coil region" evidence="1">
    <location>
        <begin position="164"/>
        <end position="289"/>
    </location>
</feature>
<reference evidence="4 5" key="1">
    <citation type="submission" date="2021-05" db="EMBL/GenBank/DDBJ databases">
        <title>Novel Bacillus species.</title>
        <authorList>
            <person name="Liu G."/>
        </authorList>
    </citation>
    <scope>NUCLEOTIDE SEQUENCE [LARGE SCALE GENOMIC DNA]</scope>
    <source>
        <strain evidence="4 5">FJAT-49732</strain>
    </source>
</reference>
<gene>
    <name evidence="4" type="ORF">KHA93_03825</name>
</gene>
<evidence type="ECO:0000313" key="5">
    <source>
        <dbReference type="Proteomes" id="UP000682713"/>
    </source>
</evidence>
<dbReference type="AlphaFoldDB" id="A0A942TMV2"/>
<evidence type="ECO:0000256" key="2">
    <source>
        <dbReference type="SAM" id="MobiDB-lite"/>
    </source>
</evidence>
<dbReference type="Proteomes" id="UP000682713">
    <property type="component" value="Unassembled WGS sequence"/>
</dbReference>
<feature type="transmembrane region" description="Helical" evidence="3">
    <location>
        <begin position="55"/>
        <end position="74"/>
    </location>
</feature>
<keyword evidence="1" id="KW-0175">Coiled coil</keyword>
<feature type="compositionally biased region" description="Gly residues" evidence="2">
    <location>
        <begin position="387"/>
        <end position="414"/>
    </location>
</feature>
<dbReference type="EMBL" id="JAGYPJ010000001">
    <property type="protein sequence ID" value="MBS4198779.1"/>
    <property type="molecule type" value="Genomic_DNA"/>
</dbReference>
<keyword evidence="5" id="KW-1185">Reference proteome</keyword>
<feature type="region of interest" description="Disordered" evidence="2">
    <location>
        <begin position="351"/>
        <end position="468"/>
    </location>
</feature>